<evidence type="ECO:0000313" key="4">
    <source>
        <dbReference type="EMBL" id="KAK3886468.1"/>
    </source>
</evidence>
<organism evidence="4 5">
    <name type="scientific">Petrolisthes cinctipes</name>
    <name type="common">Flat porcelain crab</name>
    <dbReference type="NCBI Taxonomy" id="88211"/>
    <lineage>
        <taxon>Eukaryota</taxon>
        <taxon>Metazoa</taxon>
        <taxon>Ecdysozoa</taxon>
        <taxon>Arthropoda</taxon>
        <taxon>Crustacea</taxon>
        <taxon>Multicrustacea</taxon>
        <taxon>Malacostraca</taxon>
        <taxon>Eumalacostraca</taxon>
        <taxon>Eucarida</taxon>
        <taxon>Decapoda</taxon>
        <taxon>Pleocyemata</taxon>
        <taxon>Anomura</taxon>
        <taxon>Galatheoidea</taxon>
        <taxon>Porcellanidae</taxon>
        <taxon>Petrolisthes</taxon>
    </lineage>
</organism>
<feature type="compositionally biased region" description="Polar residues" evidence="2">
    <location>
        <begin position="77"/>
        <end position="91"/>
    </location>
</feature>
<feature type="region of interest" description="Disordered" evidence="2">
    <location>
        <begin position="54"/>
        <end position="91"/>
    </location>
</feature>
<evidence type="ECO:0000313" key="5">
    <source>
        <dbReference type="Proteomes" id="UP001286313"/>
    </source>
</evidence>
<dbReference type="SUPFAM" id="SSF46689">
    <property type="entry name" value="Homeodomain-like"/>
    <property type="match status" value="1"/>
</dbReference>
<gene>
    <name evidence="3" type="ORF">Pcinc_009332</name>
    <name evidence="4" type="ORF">Pcinc_009339</name>
</gene>
<sequence>MEAYSNSTRMICKATRGSIVSMHRLHYTNVQIARELGISKPTVTRWVKRYQRKRNLETRPRRGRPRCTTPQHDENIKSTLENNPSSNFPQY</sequence>
<dbReference type="InterPro" id="IPR009057">
    <property type="entry name" value="Homeodomain-like_sf"/>
</dbReference>
<protein>
    <recommendedName>
        <fullName evidence="6">Transposase</fullName>
    </recommendedName>
</protein>
<evidence type="ECO:0000256" key="2">
    <source>
        <dbReference type="SAM" id="MobiDB-lite"/>
    </source>
</evidence>
<evidence type="ECO:0000256" key="1">
    <source>
        <dbReference type="ARBA" id="ARBA00004123"/>
    </source>
</evidence>
<evidence type="ECO:0008006" key="6">
    <source>
        <dbReference type="Google" id="ProtNLM"/>
    </source>
</evidence>
<dbReference type="EMBL" id="JAWQEG010000693">
    <property type="protein sequence ID" value="KAK3886461.1"/>
    <property type="molecule type" value="Genomic_DNA"/>
</dbReference>
<keyword evidence="5" id="KW-1185">Reference proteome</keyword>
<dbReference type="InterPro" id="IPR036388">
    <property type="entry name" value="WH-like_DNA-bd_sf"/>
</dbReference>
<accession>A0AAE1G4T6</accession>
<comment type="subcellular location">
    <subcellularLocation>
        <location evidence="1">Nucleus</location>
    </subcellularLocation>
</comment>
<dbReference type="Proteomes" id="UP001286313">
    <property type="component" value="Unassembled WGS sequence"/>
</dbReference>
<proteinExistence type="predicted"/>
<evidence type="ECO:0000313" key="3">
    <source>
        <dbReference type="EMBL" id="KAK3886461.1"/>
    </source>
</evidence>
<dbReference type="GO" id="GO:0005634">
    <property type="term" value="C:nucleus"/>
    <property type="evidence" value="ECO:0007669"/>
    <property type="project" value="UniProtKB-SubCell"/>
</dbReference>
<dbReference type="Pfam" id="PF13551">
    <property type="entry name" value="HTH_29"/>
    <property type="match status" value="1"/>
</dbReference>
<comment type="caution">
    <text evidence="4">The sequence shown here is derived from an EMBL/GenBank/DDBJ whole genome shotgun (WGS) entry which is preliminary data.</text>
</comment>
<dbReference type="AlphaFoldDB" id="A0AAE1G4T6"/>
<dbReference type="Gene3D" id="1.10.10.10">
    <property type="entry name" value="Winged helix-like DNA-binding domain superfamily/Winged helix DNA-binding domain"/>
    <property type="match status" value="1"/>
</dbReference>
<dbReference type="EMBL" id="JAWQEG010000693">
    <property type="protein sequence ID" value="KAK3886468.1"/>
    <property type="molecule type" value="Genomic_DNA"/>
</dbReference>
<name>A0AAE1G4T6_PETCI</name>
<reference evidence="4" key="1">
    <citation type="submission" date="2023-10" db="EMBL/GenBank/DDBJ databases">
        <title>Genome assemblies of two species of porcelain crab, Petrolisthes cinctipes and Petrolisthes manimaculis (Anomura: Porcellanidae).</title>
        <authorList>
            <person name="Angst P."/>
        </authorList>
    </citation>
    <scope>NUCLEOTIDE SEQUENCE</scope>
    <source>
        <strain evidence="4">PB745_01</strain>
        <tissue evidence="4">Gill</tissue>
    </source>
</reference>